<evidence type="ECO:0000259" key="1">
    <source>
        <dbReference type="PROSITE" id="PS50990"/>
    </source>
</evidence>
<evidence type="ECO:0000313" key="3">
    <source>
        <dbReference type="Proteomes" id="UP000507962"/>
    </source>
</evidence>
<dbReference type="EMBL" id="CAADHO010000004">
    <property type="protein sequence ID" value="VFQ45073.1"/>
    <property type="molecule type" value="Genomic_DNA"/>
</dbReference>
<evidence type="ECO:0000313" key="2">
    <source>
        <dbReference type="EMBL" id="VFQ45073.1"/>
    </source>
</evidence>
<dbReference type="Gene3D" id="3.90.70.10">
    <property type="entry name" value="Cysteine proteinases"/>
    <property type="match status" value="1"/>
</dbReference>
<dbReference type="GO" id="GO:0006508">
    <property type="term" value="P:proteolysis"/>
    <property type="evidence" value="ECO:0007669"/>
    <property type="project" value="InterPro"/>
</dbReference>
<reference evidence="2 3" key="1">
    <citation type="submission" date="2019-03" db="EMBL/GenBank/DDBJ databases">
        <authorList>
            <person name="Nijsse B."/>
        </authorList>
    </citation>
    <scope>NUCLEOTIDE SEQUENCE [LARGE SCALE GENOMIC DNA]</scope>
    <source>
        <strain evidence="2">Desulfoluna butyratoxydans MSL71</strain>
    </source>
</reference>
<name>A0A4U8YUP5_9BACT</name>
<dbReference type="GO" id="GO:0016020">
    <property type="term" value="C:membrane"/>
    <property type="evidence" value="ECO:0007669"/>
    <property type="project" value="InterPro"/>
</dbReference>
<proteinExistence type="predicted"/>
<organism evidence="2 3">
    <name type="scientific">Desulfoluna butyratoxydans</name>
    <dbReference type="NCBI Taxonomy" id="231438"/>
    <lineage>
        <taxon>Bacteria</taxon>
        <taxon>Pseudomonadati</taxon>
        <taxon>Thermodesulfobacteriota</taxon>
        <taxon>Desulfobacteria</taxon>
        <taxon>Desulfobacterales</taxon>
        <taxon>Desulfolunaceae</taxon>
        <taxon>Desulfoluna</taxon>
    </lineage>
</organism>
<gene>
    <name evidence="2" type="ORF">MSL71_27300</name>
</gene>
<protein>
    <submittedName>
        <fullName evidence="2">Peptidase c39 bacteriocin processing</fullName>
    </submittedName>
</protein>
<dbReference type="GO" id="GO:0008233">
    <property type="term" value="F:peptidase activity"/>
    <property type="evidence" value="ECO:0007669"/>
    <property type="project" value="InterPro"/>
</dbReference>
<dbReference type="PROSITE" id="PS50990">
    <property type="entry name" value="PEPTIDASE_C39"/>
    <property type="match status" value="1"/>
</dbReference>
<keyword evidence="3" id="KW-1185">Reference proteome</keyword>
<accession>A0A4U8YUP5</accession>
<dbReference type="Proteomes" id="UP000507962">
    <property type="component" value="Unassembled WGS sequence"/>
</dbReference>
<dbReference type="GO" id="GO:0005524">
    <property type="term" value="F:ATP binding"/>
    <property type="evidence" value="ECO:0007669"/>
    <property type="project" value="InterPro"/>
</dbReference>
<sequence length="248" mass="28381">MHAALGIILCICFFAGFHPQKDLPQGELNLAVGNEHQFRVRQEVSPLSEDLFKNIVKQQHDYSCGSASLGTLLNHCLGENLTETQIINGLMKFGDIEQIKRLRAFSLWDMQQFVGALGYESGGFNAELEDIKDAENWPCIVPLELFGYRHFVVLKGVHKDHVIVADPWRGNGSYTISQFEKMWYKSILFKIFPDKGCVASGLRLKDEDMRFIDQDMQRSLVFDLEPPFDIPKELETDFYVGPSQRYKP</sequence>
<dbReference type="InterPro" id="IPR005074">
    <property type="entry name" value="Peptidase_C39"/>
</dbReference>
<dbReference type="RefSeq" id="WP_180141210.1">
    <property type="nucleotide sequence ID" value="NZ_CAADHO010000004.1"/>
</dbReference>
<dbReference type="CDD" id="cd02423">
    <property type="entry name" value="Peptidase_C39G"/>
    <property type="match status" value="1"/>
</dbReference>
<feature type="domain" description="Peptidase C39" evidence="1">
    <location>
        <begin position="58"/>
        <end position="190"/>
    </location>
</feature>
<dbReference type="Pfam" id="PF03412">
    <property type="entry name" value="Peptidase_C39"/>
    <property type="match status" value="1"/>
</dbReference>
<dbReference type="AlphaFoldDB" id="A0A4U8YUP5"/>